<evidence type="ECO:0000256" key="1">
    <source>
        <dbReference type="SAM" id="Coils"/>
    </source>
</evidence>
<name>A0A2G9R7Q1_AQUCT</name>
<protein>
    <submittedName>
        <fullName evidence="3">Uncharacterized protein</fullName>
    </submittedName>
</protein>
<gene>
    <name evidence="3" type="ORF">AB205_0036390</name>
</gene>
<accession>A0A2G9R7Q1</accession>
<keyword evidence="4" id="KW-1185">Reference proteome</keyword>
<dbReference type="GO" id="GO:0005886">
    <property type="term" value="C:plasma membrane"/>
    <property type="evidence" value="ECO:0007669"/>
    <property type="project" value="TreeGrafter"/>
</dbReference>
<dbReference type="GO" id="GO:0045202">
    <property type="term" value="C:synapse"/>
    <property type="evidence" value="ECO:0007669"/>
    <property type="project" value="GOC"/>
</dbReference>
<dbReference type="GO" id="GO:0099536">
    <property type="term" value="P:synaptic signaling"/>
    <property type="evidence" value="ECO:0007669"/>
    <property type="project" value="TreeGrafter"/>
</dbReference>
<feature type="compositionally biased region" description="Polar residues" evidence="2">
    <location>
        <begin position="1"/>
        <end position="10"/>
    </location>
</feature>
<organism evidence="3 4">
    <name type="scientific">Aquarana catesbeiana</name>
    <name type="common">American bullfrog</name>
    <name type="synonym">Rana catesbeiana</name>
    <dbReference type="NCBI Taxonomy" id="8400"/>
    <lineage>
        <taxon>Eukaryota</taxon>
        <taxon>Metazoa</taxon>
        <taxon>Chordata</taxon>
        <taxon>Craniata</taxon>
        <taxon>Vertebrata</taxon>
        <taxon>Euteleostomi</taxon>
        <taxon>Amphibia</taxon>
        <taxon>Batrachia</taxon>
        <taxon>Anura</taxon>
        <taxon>Neobatrachia</taxon>
        <taxon>Ranoidea</taxon>
        <taxon>Ranidae</taxon>
        <taxon>Aquarana</taxon>
    </lineage>
</organism>
<proteinExistence type="predicted"/>
<dbReference type="OrthoDB" id="10057795at2759"/>
<keyword evidence="1" id="KW-0175">Coiled coil</keyword>
<evidence type="ECO:0000313" key="3">
    <source>
        <dbReference type="EMBL" id="PIO23815.1"/>
    </source>
</evidence>
<dbReference type="AlphaFoldDB" id="A0A2G9R7Q1"/>
<dbReference type="InterPro" id="IPR050774">
    <property type="entry name" value="KCMF1/Dystrophin"/>
</dbReference>
<feature type="region of interest" description="Disordered" evidence="2">
    <location>
        <begin position="1"/>
        <end position="55"/>
    </location>
</feature>
<evidence type="ECO:0000256" key="2">
    <source>
        <dbReference type="SAM" id="MobiDB-lite"/>
    </source>
</evidence>
<evidence type="ECO:0000313" key="4">
    <source>
        <dbReference type="Proteomes" id="UP000228934"/>
    </source>
</evidence>
<dbReference type="PANTHER" id="PTHR12268">
    <property type="entry name" value="E3 UBIQUITIN-PROTEIN LIGASE KCMF1"/>
    <property type="match status" value="1"/>
</dbReference>
<feature type="coiled-coil region" evidence="1">
    <location>
        <begin position="121"/>
        <end position="151"/>
    </location>
</feature>
<reference evidence="4" key="1">
    <citation type="journal article" date="2017" name="Nat. Commun.">
        <title>The North American bullfrog draft genome provides insight into hormonal regulation of long noncoding RNA.</title>
        <authorList>
            <person name="Hammond S.A."/>
            <person name="Warren R.L."/>
            <person name="Vandervalk B.P."/>
            <person name="Kucuk E."/>
            <person name="Khan H."/>
            <person name="Gibb E.A."/>
            <person name="Pandoh P."/>
            <person name="Kirk H."/>
            <person name="Zhao Y."/>
            <person name="Jones M."/>
            <person name="Mungall A.J."/>
            <person name="Coope R."/>
            <person name="Pleasance S."/>
            <person name="Moore R.A."/>
            <person name="Holt R.A."/>
            <person name="Round J.M."/>
            <person name="Ohora S."/>
            <person name="Walle B.V."/>
            <person name="Veldhoen N."/>
            <person name="Helbing C.C."/>
            <person name="Birol I."/>
        </authorList>
    </citation>
    <scope>NUCLEOTIDE SEQUENCE [LARGE SCALE GENOMIC DNA]</scope>
</reference>
<sequence length="183" mass="20655">MENQSGSFFTDSLSPDDSLDEDQYILRHSSPITDRDPCSTSQCSGSKDPKEEEGELEKVIAQLEHENRILQGELKRLKWRHAEAGEQALLGEVSPDSGGSGSGDVQSEELLSEARILRHHKSRLETRMQILEDHNKQLESQLHRLRELLLQVQMYAKCYIMGNKKKISLANTRPVPLGLCPCC</sequence>
<dbReference type="EMBL" id="KV952973">
    <property type="protein sequence ID" value="PIO23815.1"/>
    <property type="molecule type" value="Genomic_DNA"/>
</dbReference>
<dbReference type="Proteomes" id="UP000228934">
    <property type="component" value="Unassembled WGS sequence"/>
</dbReference>
<dbReference type="PANTHER" id="PTHR12268:SF16">
    <property type="entry name" value="DYSTROPHIN-RELATED PROTEIN 2"/>
    <property type="match status" value="1"/>
</dbReference>